<evidence type="ECO:0000256" key="3">
    <source>
        <dbReference type="PIRNR" id="PIRNR001365"/>
    </source>
</evidence>
<dbReference type="EMBL" id="FQXC01000001">
    <property type="protein sequence ID" value="SHG78500.1"/>
    <property type="molecule type" value="Genomic_DNA"/>
</dbReference>
<reference evidence="5 6" key="1">
    <citation type="submission" date="2016-11" db="EMBL/GenBank/DDBJ databases">
        <authorList>
            <person name="Jaros S."/>
            <person name="Januszkiewicz K."/>
            <person name="Wedrychowicz H."/>
        </authorList>
    </citation>
    <scope>NUCLEOTIDE SEQUENCE [LARGE SCALE GENOMIC DNA]</scope>
    <source>
        <strain evidence="5 6">DSM 29431</strain>
    </source>
</reference>
<dbReference type="GO" id="GO:0008840">
    <property type="term" value="F:4-hydroxy-tetrahydrodipicolinate synthase activity"/>
    <property type="evidence" value="ECO:0007669"/>
    <property type="project" value="TreeGrafter"/>
</dbReference>
<dbReference type="InterPro" id="IPR002220">
    <property type="entry name" value="DapA-like"/>
</dbReference>
<dbReference type="STRING" id="996342.SAMN05443551_0575"/>
<dbReference type="Gene3D" id="3.20.20.70">
    <property type="entry name" value="Aldolase class I"/>
    <property type="match status" value="1"/>
</dbReference>
<dbReference type="Pfam" id="PF00701">
    <property type="entry name" value="DHDPS"/>
    <property type="match status" value="1"/>
</dbReference>
<dbReference type="PANTHER" id="PTHR12128:SF66">
    <property type="entry name" value="4-HYDROXY-2-OXOGLUTARATE ALDOLASE, MITOCHONDRIAL"/>
    <property type="match status" value="1"/>
</dbReference>
<dbReference type="PANTHER" id="PTHR12128">
    <property type="entry name" value="DIHYDRODIPICOLINATE SYNTHASE"/>
    <property type="match status" value="1"/>
</dbReference>
<dbReference type="PRINTS" id="PR00146">
    <property type="entry name" value="DHPICSNTHASE"/>
</dbReference>
<dbReference type="GO" id="GO:0005829">
    <property type="term" value="C:cytosol"/>
    <property type="evidence" value="ECO:0007669"/>
    <property type="project" value="TreeGrafter"/>
</dbReference>
<dbReference type="SUPFAM" id="SSF51569">
    <property type="entry name" value="Aldolase"/>
    <property type="match status" value="1"/>
</dbReference>
<dbReference type="InterPro" id="IPR013785">
    <property type="entry name" value="Aldolase_TIM"/>
</dbReference>
<gene>
    <name evidence="5" type="ORF">SAMN05443551_0575</name>
</gene>
<feature type="binding site" evidence="4">
    <location>
        <position position="211"/>
    </location>
    <ligand>
        <name>pyruvate</name>
        <dbReference type="ChEBI" id="CHEBI:15361"/>
    </ligand>
</feature>
<comment type="similarity">
    <text evidence="1 3">Belongs to the DapA family.</text>
</comment>
<sequence>MIDETTKGVFTIAVTPFLPDGTLDLASLDRMVDAYIARGASGLTILGMMGEAGKLSSSESVEVIRRVISRSTVPVIVGVSAPGFATMAAMSTEAMDVGASGVMVAPPMGLKTDAQIVSYFHNAADCLGETPFVLQDFPLATGVQISPSVILQIVEECQTCVMLKHEDWPGLEKITSLRKASEDGSRRISILCGNGGMYLLEEMMRGADGAMTGFGYPEMMRLVIDAYHAGDIDRARDIFDAYMPMIRYEAQPGMGLAIRKHSLARQGVIQHATVRKPSTSLSVQAIAEIDALARRQEKRLLDLGVPRDVFWQSDVQQDLSMSRK</sequence>
<dbReference type="SMART" id="SM01130">
    <property type="entry name" value="DHDPS"/>
    <property type="match status" value="1"/>
</dbReference>
<dbReference type="Proteomes" id="UP000184221">
    <property type="component" value="Unassembled WGS sequence"/>
</dbReference>
<proteinExistence type="inferred from homology"/>
<evidence type="ECO:0000256" key="1">
    <source>
        <dbReference type="ARBA" id="ARBA00007592"/>
    </source>
</evidence>
<organism evidence="5 6">
    <name type="scientific">Marivita hallyeonensis</name>
    <dbReference type="NCBI Taxonomy" id="996342"/>
    <lineage>
        <taxon>Bacteria</taxon>
        <taxon>Pseudomonadati</taxon>
        <taxon>Pseudomonadota</taxon>
        <taxon>Alphaproteobacteria</taxon>
        <taxon>Rhodobacterales</taxon>
        <taxon>Roseobacteraceae</taxon>
        <taxon>Marivita</taxon>
    </lineage>
</organism>
<dbReference type="OrthoDB" id="9796205at2"/>
<dbReference type="CDD" id="cd00408">
    <property type="entry name" value="DHDPS-like"/>
    <property type="match status" value="1"/>
</dbReference>
<keyword evidence="2 3" id="KW-0456">Lyase</keyword>
<accession>A0A1M5MM89</accession>
<evidence type="ECO:0000256" key="2">
    <source>
        <dbReference type="ARBA" id="ARBA00023239"/>
    </source>
</evidence>
<protein>
    <submittedName>
        <fullName evidence="5">4-hydroxy-tetrahydrodipicolinate synthase</fullName>
    </submittedName>
</protein>
<dbReference type="AlphaFoldDB" id="A0A1M5MM89"/>
<dbReference type="PIRSF" id="PIRSF001365">
    <property type="entry name" value="DHDPS"/>
    <property type="match status" value="1"/>
</dbReference>
<evidence type="ECO:0000256" key="4">
    <source>
        <dbReference type="PIRSR" id="PIRSR001365-2"/>
    </source>
</evidence>
<dbReference type="RefSeq" id="WP_072775991.1">
    <property type="nucleotide sequence ID" value="NZ_FQXC01000001.1"/>
</dbReference>
<evidence type="ECO:0000313" key="6">
    <source>
        <dbReference type="Proteomes" id="UP000184221"/>
    </source>
</evidence>
<name>A0A1M5MM89_9RHOB</name>
<evidence type="ECO:0000313" key="5">
    <source>
        <dbReference type="EMBL" id="SHG78500.1"/>
    </source>
</evidence>
<keyword evidence="6" id="KW-1185">Reference proteome</keyword>